<comment type="function">
    <text evidence="3">Catalyzes the transfer of endogenously produced octanoic acid from octanoyl-acyl-carrier-protein onto the lipoyl domain of GcvH, an intermediate carrier during protein lipoylation.</text>
</comment>
<gene>
    <name evidence="3" type="primary">lipM</name>
    <name evidence="5" type="ORF">SAMN05421736_102259</name>
</gene>
<dbReference type="EC" id="2.3.1.181" evidence="3"/>
<dbReference type="InterPro" id="IPR004143">
    <property type="entry name" value="BPL_LPL_catalytic"/>
</dbReference>
<accession>A0A1H3KU00</accession>
<dbReference type="Pfam" id="PF21948">
    <property type="entry name" value="LplA-B_cat"/>
    <property type="match status" value="1"/>
</dbReference>
<dbReference type="GO" id="GO:0009107">
    <property type="term" value="P:lipoate biosynthetic process"/>
    <property type="evidence" value="ECO:0007669"/>
    <property type="project" value="UniProtKB-UniRule"/>
</dbReference>
<evidence type="ECO:0000259" key="4">
    <source>
        <dbReference type="PROSITE" id="PS51733"/>
    </source>
</evidence>
<keyword evidence="5" id="KW-0436">Ligase</keyword>
<dbReference type="STRING" id="1503961.SAMN05421736_102259"/>
<dbReference type="GO" id="GO:0009249">
    <property type="term" value="P:protein lipoylation"/>
    <property type="evidence" value="ECO:0007669"/>
    <property type="project" value="UniProtKB-UniRule"/>
</dbReference>
<dbReference type="InterPro" id="IPR050664">
    <property type="entry name" value="Octanoyltrans_LipM/LipL"/>
</dbReference>
<reference evidence="6" key="1">
    <citation type="submission" date="2016-10" db="EMBL/GenBank/DDBJ databases">
        <authorList>
            <person name="Varghese N."/>
            <person name="Submissions S."/>
        </authorList>
    </citation>
    <scope>NUCLEOTIDE SEQUENCE [LARGE SCALE GENOMIC DNA]</scope>
    <source>
        <strain evidence="6">SP</strain>
    </source>
</reference>
<keyword evidence="6" id="KW-1185">Reference proteome</keyword>
<dbReference type="SUPFAM" id="SSF55681">
    <property type="entry name" value="Class II aaRS and biotin synthetases"/>
    <property type="match status" value="1"/>
</dbReference>
<organism evidence="5 6">
    <name type="scientific">Evansella caseinilytica</name>
    <dbReference type="NCBI Taxonomy" id="1503961"/>
    <lineage>
        <taxon>Bacteria</taxon>
        <taxon>Bacillati</taxon>
        <taxon>Bacillota</taxon>
        <taxon>Bacilli</taxon>
        <taxon>Bacillales</taxon>
        <taxon>Bacillaceae</taxon>
        <taxon>Evansella</taxon>
    </lineage>
</organism>
<dbReference type="GO" id="GO:0016874">
    <property type="term" value="F:ligase activity"/>
    <property type="evidence" value="ECO:0007669"/>
    <property type="project" value="UniProtKB-KW"/>
</dbReference>
<comment type="catalytic activity">
    <reaction evidence="3">
        <text>octanoyl-[ACP] + L-lysyl-[protein] = N(6)-octanoyl-L-lysyl-[protein] + holo-[ACP] + H(+)</text>
        <dbReference type="Rhea" id="RHEA:17665"/>
        <dbReference type="Rhea" id="RHEA-COMP:9636"/>
        <dbReference type="Rhea" id="RHEA-COMP:9685"/>
        <dbReference type="Rhea" id="RHEA-COMP:9752"/>
        <dbReference type="Rhea" id="RHEA-COMP:9928"/>
        <dbReference type="ChEBI" id="CHEBI:15378"/>
        <dbReference type="ChEBI" id="CHEBI:29969"/>
        <dbReference type="ChEBI" id="CHEBI:64479"/>
        <dbReference type="ChEBI" id="CHEBI:78463"/>
        <dbReference type="ChEBI" id="CHEBI:78809"/>
        <dbReference type="EC" id="2.3.1.181"/>
    </reaction>
</comment>
<feature type="domain" description="BPL/LPL catalytic" evidence="4">
    <location>
        <begin position="31"/>
        <end position="246"/>
    </location>
</feature>
<evidence type="ECO:0000256" key="3">
    <source>
        <dbReference type="HAMAP-Rule" id="MF_02118"/>
    </source>
</evidence>
<dbReference type="InterPro" id="IPR024898">
    <property type="entry name" value="LipM"/>
</dbReference>
<evidence type="ECO:0000256" key="1">
    <source>
        <dbReference type="ARBA" id="ARBA00022679"/>
    </source>
</evidence>
<protein>
    <recommendedName>
        <fullName evidence="3">Octanoyltransferase LipM</fullName>
        <ecNumber evidence="3">2.3.1.181</ecNumber>
    </recommendedName>
    <alternativeName>
        <fullName evidence="3">Octanoyl-[acyl-carrier-protein]:[GcvH] N-octanoyltransferase</fullName>
    </alternativeName>
</protein>
<dbReference type="PANTHER" id="PTHR43679">
    <property type="entry name" value="OCTANOYLTRANSFERASE LIPM-RELATED"/>
    <property type="match status" value="1"/>
</dbReference>
<dbReference type="PANTHER" id="PTHR43679:SF2">
    <property type="entry name" value="OCTANOYL-[GCVH]:PROTEIN N-OCTANOYLTRANSFERASE"/>
    <property type="match status" value="1"/>
</dbReference>
<dbReference type="InterPro" id="IPR045864">
    <property type="entry name" value="aa-tRNA-synth_II/BPL/LPL"/>
</dbReference>
<dbReference type="AlphaFoldDB" id="A0A1H3KU00"/>
<dbReference type="Proteomes" id="UP000198935">
    <property type="component" value="Unassembled WGS sequence"/>
</dbReference>
<dbReference type="CDD" id="cd16443">
    <property type="entry name" value="LplA"/>
    <property type="match status" value="1"/>
</dbReference>
<sequence length="276" mass="31346">METWAFLDTGLKGPAYNMALDEKLMDWHRQKQIPPVIRFYGWEPATLSVGYFQNVEKEINQEAVKAHQLGFVRRPTGGRGVLHDDELTYSVIVCENHPKMPATVTEAYRVISEGLLEGFKRLGLQAAFSIPRTVEEKEQLKRPRSAVCFDAPSWYELVVEGRKIAGSAQTRQKGVILQHGSIILSLDEDKLFDVFNYPNEKVRTRMQRAFKKKAVAISDLTSKLITIDDMKASFKAGFENALGITLIPLVLSAEQEMETVELARTKYSTDEWNFKS</sequence>
<evidence type="ECO:0000313" key="5">
    <source>
        <dbReference type="EMBL" id="SDY55663.1"/>
    </source>
</evidence>
<comment type="miscellaneous">
    <text evidence="3">In the reaction, the free carboxyl group of octanoic acid is attached via an amide linkage to the epsilon-amino group of a specific lysine residue of lipoyl domains of lipoate-dependent enzymes. The reaction proceeds via an octanoyl-thioester enzyme intermediate.</text>
</comment>
<comment type="similarity">
    <text evidence="3">Belongs to the octanoyltransferase LipM family.</text>
</comment>
<feature type="active site" description="Acyl-thioester intermediate" evidence="3">
    <location>
        <position position="148"/>
    </location>
</feature>
<proteinExistence type="inferred from homology"/>
<dbReference type="EMBL" id="FNPI01000002">
    <property type="protein sequence ID" value="SDY55663.1"/>
    <property type="molecule type" value="Genomic_DNA"/>
</dbReference>
<dbReference type="PROSITE" id="PS51733">
    <property type="entry name" value="BPL_LPL_CATALYTIC"/>
    <property type="match status" value="1"/>
</dbReference>
<feature type="site" description="Lowers pKa of active site Cys" evidence="3">
    <location>
        <position position="163"/>
    </location>
</feature>
<evidence type="ECO:0000313" key="6">
    <source>
        <dbReference type="Proteomes" id="UP000198935"/>
    </source>
</evidence>
<evidence type="ECO:0000256" key="2">
    <source>
        <dbReference type="ARBA" id="ARBA00023315"/>
    </source>
</evidence>
<comment type="pathway">
    <text evidence="3">Protein modification; protein lipoylation via endogenous pathway; protein N(6)-(lipoyl)lysine from octanoyl-[acyl-carrier-protein].</text>
</comment>
<comment type="subunit">
    <text evidence="3">Monomer.</text>
</comment>
<dbReference type="GO" id="GO:0033819">
    <property type="term" value="F:lipoyl(octanoyl) transferase activity"/>
    <property type="evidence" value="ECO:0007669"/>
    <property type="project" value="UniProtKB-UniRule"/>
</dbReference>
<dbReference type="Gene3D" id="3.30.930.10">
    <property type="entry name" value="Bira Bifunctional Protein, Domain 2"/>
    <property type="match status" value="1"/>
</dbReference>
<name>A0A1H3KU00_9BACI</name>
<dbReference type="HAMAP" id="MF_02118">
    <property type="entry name" value="LipM"/>
    <property type="match status" value="1"/>
</dbReference>
<keyword evidence="2 3" id="KW-0012">Acyltransferase</keyword>
<keyword evidence="1 3" id="KW-0808">Transferase</keyword>